<comment type="caution">
    <text evidence="2">The sequence shown here is derived from an EMBL/GenBank/DDBJ whole genome shotgun (WGS) entry which is preliminary data.</text>
</comment>
<proteinExistence type="predicted"/>
<sequence>MSAGRVVLPKSEAEIEALDDETASGLEGYPLDTVLIRTEPRTIQDVLRRIDKGFIKLDPDFQRDFLWDEGRQSRLIESVLMRIPLPVFYVAEDAEGKLVVVDGLQRLTTFKQFNEGKLKLTLKNPDLDAKNVEGLPPKLRNRFEDGQLLFYVIDAKAPEKVRLDIFDRVNSGVALTRQQMRNALYSGPATRLLRELAGSAEFKEASAEALDKRKYREEQRDREVINRFLAFHVLGWKSYGTKGAADMDEFLGRALRLVNKMSTVEREDVRSAFLRSMERNRRIFGRHAFCKHESADDRKHPFNVALFEVFSVLLALYAEGEGEAGDTALRSAFYKLMRDSRFARSISAATTAVETVHTRFERAEKMVRGVLGDP</sequence>
<name>A0A6N7PMK9_9BACT</name>
<dbReference type="Pfam" id="PF03235">
    <property type="entry name" value="GmrSD_N"/>
    <property type="match status" value="1"/>
</dbReference>
<accession>A0A6N7PMK9</accession>
<dbReference type="AlphaFoldDB" id="A0A6N7PMK9"/>
<dbReference type="EMBL" id="WJIE01000001">
    <property type="protein sequence ID" value="MRG91325.1"/>
    <property type="molecule type" value="Genomic_DNA"/>
</dbReference>
<dbReference type="Proteomes" id="UP000440224">
    <property type="component" value="Unassembled WGS sequence"/>
</dbReference>
<organism evidence="2 3">
    <name type="scientific">Polyangium spumosum</name>
    <dbReference type="NCBI Taxonomy" id="889282"/>
    <lineage>
        <taxon>Bacteria</taxon>
        <taxon>Pseudomonadati</taxon>
        <taxon>Myxococcota</taxon>
        <taxon>Polyangia</taxon>
        <taxon>Polyangiales</taxon>
        <taxon>Polyangiaceae</taxon>
        <taxon>Polyangium</taxon>
    </lineage>
</organism>
<evidence type="ECO:0000313" key="3">
    <source>
        <dbReference type="Proteomes" id="UP000440224"/>
    </source>
</evidence>
<dbReference type="OrthoDB" id="9787127at2"/>
<gene>
    <name evidence="2" type="ORF">GF068_05215</name>
</gene>
<reference evidence="2 3" key="1">
    <citation type="submission" date="2019-10" db="EMBL/GenBank/DDBJ databases">
        <title>A soil myxobacterium in the family Polyangiaceae.</title>
        <authorList>
            <person name="Li Y."/>
            <person name="Wang J."/>
        </authorList>
    </citation>
    <scope>NUCLEOTIDE SEQUENCE [LARGE SCALE GENOMIC DNA]</scope>
    <source>
        <strain evidence="2 3">DSM 14734</strain>
    </source>
</reference>
<feature type="domain" description="GmrSD restriction endonucleases N-terminal" evidence="1">
    <location>
        <begin position="43"/>
        <end position="185"/>
    </location>
</feature>
<evidence type="ECO:0000313" key="2">
    <source>
        <dbReference type="EMBL" id="MRG91325.1"/>
    </source>
</evidence>
<dbReference type="RefSeq" id="WP_153818129.1">
    <property type="nucleotide sequence ID" value="NZ_WJIE01000001.1"/>
</dbReference>
<protein>
    <submittedName>
        <fullName evidence="2">DUF262 domain-containing protein</fullName>
    </submittedName>
</protein>
<dbReference type="PANTHER" id="PTHR39639">
    <property type="entry name" value="CHROMOSOME 16, WHOLE GENOME SHOTGUN SEQUENCE"/>
    <property type="match status" value="1"/>
</dbReference>
<evidence type="ECO:0000259" key="1">
    <source>
        <dbReference type="Pfam" id="PF03235"/>
    </source>
</evidence>
<keyword evidence="3" id="KW-1185">Reference proteome</keyword>
<dbReference type="InterPro" id="IPR004919">
    <property type="entry name" value="GmrSD_N"/>
</dbReference>
<dbReference type="PANTHER" id="PTHR39639:SF1">
    <property type="entry name" value="DUF262 DOMAIN-CONTAINING PROTEIN"/>
    <property type="match status" value="1"/>
</dbReference>